<dbReference type="PROSITE" id="PS00165">
    <property type="entry name" value="DEHYDRATASE_SER_THR"/>
    <property type="match status" value="1"/>
</dbReference>
<dbReference type="GO" id="GO:0008652">
    <property type="term" value="P:amino acid biosynthetic process"/>
    <property type="evidence" value="ECO:0007669"/>
    <property type="project" value="UniProtKB-KW"/>
</dbReference>
<dbReference type="InterPro" id="IPR029144">
    <property type="entry name" value="Thr_synth_N"/>
</dbReference>
<dbReference type="Proteomes" id="UP000515135">
    <property type="component" value="Unplaced"/>
</dbReference>
<sequence>MMVWRRLYSQLRCSHRYIRLPGLQLRNYSCDGAARSIRNRKGANIILMGSPGAGKTTVGRLLARMLDKPVVDIDNDHLESHWGMPVSEQLSRLGPEGFLQAEGEAVLNFTADNCVISLSGSNPMHQAAMEHIRTLGTVVFLDVPSADILHRLEVMKVNRIVGQGAGMSMADILRYRQQFYEGQYDIRVLCGNNESAEDIARKVKEVLIWHEGSNSYISTRHSTKEEGSSRTFSEVVLEGLAPDGGLYVPRQGLRRLQGREWERLVHCSYQERALRILEQCIPHAEVHPSVLNTMVQAAYAQNRFSTSDVVPLVQLQDNQHIMELFHGPTASFKDLALQQMPQFYTEFSRRRSEGHDEHRSLILVATSGDTGSAVLDGFSRLPESLQQYVAVMVLYPEDGISPIQKAQMTTNQADNVHVVGVQSDFDFCQSTVKSIFKQLRGLSDGSSSGPYHSHYGVHLSAANSINWGRLLPQVVYHASAYLDLVRQGTISMGQEVDLCISTGNFGNILGAVYAKRMGIPFKRFICASNQNNILTDFLNTGCYDLQHRRLHRTMSPSIDILVSSNLERFLHLLTGDGGLITDMFHQLEHQRLFKVPNQMLSELQEDFCADWCHEEDCAKTIQTVFQSNGYLMDPHTAVAKTVADRFLARDRPMLLASTAHYCKFAPDVLTALGERLSSNNPVQLFQALQTLNPHPTLHSQLSKDIERPRKHQAVLEADHSQVVTEMESFMRRYFSDLE</sequence>
<comment type="cofactor">
    <cofactor evidence="1 6">
        <name>pyridoxal 5'-phosphate</name>
        <dbReference type="ChEBI" id="CHEBI:597326"/>
    </cofactor>
</comment>
<dbReference type="GeneID" id="109467117"/>
<feature type="modified residue" description="N6-(pyridoxal phosphate)lysine" evidence="6">
    <location>
        <position position="333"/>
    </location>
</feature>
<gene>
    <name evidence="9" type="primary">LOC109467117</name>
</gene>
<dbReference type="CDD" id="cd00464">
    <property type="entry name" value="SK"/>
    <property type="match status" value="1"/>
</dbReference>
<accession>A0A6P4XVD4</accession>
<dbReference type="InterPro" id="IPR037158">
    <property type="entry name" value="Thr_synth_N_sf"/>
</dbReference>
<dbReference type="Pfam" id="PF01202">
    <property type="entry name" value="SKI"/>
    <property type="match status" value="1"/>
</dbReference>
<evidence type="ECO:0000256" key="5">
    <source>
        <dbReference type="ARBA" id="ARBA00029440"/>
    </source>
</evidence>
<evidence type="ECO:0000259" key="7">
    <source>
        <dbReference type="Pfam" id="PF14821"/>
    </source>
</evidence>
<keyword evidence="8" id="KW-1185">Reference proteome</keyword>
<evidence type="ECO:0000256" key="4">
    <source>
        <dbReference type="ARBA" id="ARBA00022898"/>
    </source>
</evidence>
<keyword evidence="4 6" id="KW-0663">Pyridoxal phosphate</keyword>
<dbReference type="Pfam" id="PF24857">
    <property type="entry name" value="THR4_C"/>
    <property type="match status" value="1"/>
</dbReference>
<dbReference type="NCBIfam" id="TIGR00260">
    <property type="entry name" value="thrC"/>
    <property type="match status" value="1"/>
</dbReference>
<evidence type="ECO:0000256" key="6">
    <source>
        <dbReference type="PIRSR" id="PIRSR604450-51"/>
    </source>
</evidence>
<dbReference type="SUPFAM" id="SSF52540">
    <property type="entry name" value="P-loop containing nucleoside triphosphate hydrolases"/>
    <property type="match status" value="1"/>
</dbReference>
<dbReference type="OrthoDB" id="5203861at2759"/>
<proteinExistence type="inferred from homology"/>
<dbReference type="GO" id="GO:0030170">
    <property type="term" value="F:pyridoxal phosphate binding"/>
    <property type="evidence" value="ECO:0007669"/>
    <property type="project" value="InterPro"/>
</dbReference>
<dbReference type="Gene3D" id="3.40.50.300">
    <property type="entry name" value="P-loop containing nucleotide triphosphate hydrolases"/>
    <property type="match status" value="1"/>
</dbReference>
<dbReference type="CDD" id="cd01560">
    <property type="entry name" value="Thr-synth_2"/>
    <property type="match status" value="1"/>
</dbReference>
<dbReference type="Gene3D" id="3.40.50.1100">
    <property type="match status" value="2"/>
</dbReference>
<dbReference type="Pfam" id="PF14821">
    <property type="entry name" value="Thr_synth_N"/>
    <property type="match status" value="1"/>
</dbReference>
<protein>
    <submittedName>
        <fullName evidence="9">Threonine synthase-like 1</fullName>
    </submittedName>
</protein>
<name>A0A6P4XVD4_BRABE</name>
<dbReference type="PANTHER" id="PTHR43515">
    <property type="entry name" value="THREONINE SYNTHASE-LIKE 1"/>
    <property type="match status" value="1"/>
</dbReference>
<dbReference type="HAMAP" id="MF_00109">
    <property type="entry name" value="Shikimate_kinase"/>
    <property type="match status" value="1"/>
</dbReference>
<dbReference type="PANTHER" id="PTHR43515:SF1">
    <property type="entry name" value="THREONINE SYNTHASE-LIKE 1"/>
    <property type="match status" value="1"/>
</dbReference>
<dbReference type="InterPro" id="IPR027417">
    <property type="entry name" value="P-loop_NTPase"/>
</dbReference>
<dbReference type="InterPro" id="IPR000623">
    <property type="entry name" value="Shikimate_kinase/TSH1"/>
</dbReference>
<dbReference type="AlphaFoldDB" id="A0A6P4XVD4"/>
<dbReference type="InterPro" id="IPR000634">
    <property type="entry name" value="Ser/Thr_deHydtase_PyrdxlP-BS"/>
</dbReference>
<dbReference type="InterPro" id="IPR036052">
    <property type="entry name" value="TrpB-like_PALP_sf"/>
</dbReference>
<dbReference type="Gene3D" id="3.90.1380.10">
    <property type="entry name" value="Threonine synthase, N-terminal domain"/>
    <property type="match status" value="1"/>
</dbReference>
<evidence type="ECO:0000313" key="8">
    <source>
        <dbReference type="Proteomes" id="UP000515135"/>
    </source>
</evidence>
<dbReference type="KEGG" id="bbel:109467117"/>
<evidence type="ECO:0000256" key="1">
    <source>
        <dbReference type="ARBA" id="ARBA00001933"/>
    </source>
</evidence>
<dbReference type="SUPFAM" id="SSF53686">
    <property type="entry name" value="Tryptophan synthase beta subunit-like PLP-dependent enzymes"/>
    <property type="match status" value="1"/>
</dbReference>
<dbReference type="PRINTS" id="PR01100">
    <property type="entry name" value="SHIKIMTKNASE"/>
</dbReference>
<evidence type="ECO:0000256" key="2">
    <source>
        <dbReference type="ARBA" id="ARBA00005517"/>
    </source>
</evidence>
<dbReference type="InterPro" id="IPR004450">
    <property type="entry name" value="Thr_synthase-like"/>
</dbReference>
<comment type="pathway">
    <text evidence="5">Amino-acid biosynthesis.</text>
</comment>
<organism evidence="8 9">
    <name type="scientific">Branchiostoma belcheri</name>
    <name type="common">Amphioxus</name>
    <dbReference type="NCBI Taxonomy" id="7741"/>
    <lineage>
        <taxon>Eukaryota</taxon>
        <taxon>Metazoa</taxon>
        <taxon>Chordata</taxon>
        <taxon>Cephalochordata</taxon>
        <taxon>Leptocardii</taxon>
        <taxon>Amphioxiformes</taxon>
        <taxon>Branchiostomatidae</taxon>
        <taxon>Branchiostoma</taxon>
    </lineage>
</organism>
<evidence type="ECO:0000256" key="3">
    <source>
        <dbReference type="ARBA" id="ARBA00022605"/>
    </source>
</evidence>
<feature type="domain" description="Threonine synthase N-terminal" evidence="7">
    <location>
        <begin position="216"/>
        <end position="299"/>
    </location>
</feature>
<evidence type="ECO:0000313" key="9">
    <source>
        <dbReference type="RefSeq" id="XP_019620605.1"/>
    </source>
</evidence>
<keyword evidence="3" id="KW-0028">Amino-acid biosynthesis</keyword>
<dbReference type="GO" id="GO:0005737">
    <property type="term" value="C:cytoplasm"/>
    <property type="evidence" value="ECO:0007669"/>
    <property type="project" value="TreeGrafter"/>
</dbReference>
<dbReference type="RefSeq" id="XP_019620605.1">
    <property type="nucleotide sequence ID" value="XM_019765046.1"/>
</dbReference>
<dbReference type="InterPro" id="IPR031322">
    <property type="entry name" value="Shikimate/glucono_kinase"/>
</dbReference>
<comment type="similarity">
    <text evidence="2">Belongs to the threonine synthase family.</text>
</comment>
<reference evidence="9" key="1">
    <citation type="submission" date="2025-08" db="UniProtKB">
        <authorList>
            <consortium name="RefSeq"/>
        </authorList>
    </citation>
    <scope>IDENTIFICATION</scope>
    <source>
        <tissue evidence="9">Gonad</tissue>
    </source>
</reference>